<dbReference type="Pfam" id="PF01797">
    <property type="entry name" value="Y1_Tnp"/>
    <property type="match status" value="1"/>
</dbReference>
<comment type="caution">
    <text evidence="2">The sequence shown here is derived from an EMBL/GenBank/DDBJ whole genome shotgun (WGS) entry which is preliminary data.</text>
</comment>
<dbReference type="InterPro" id="IPR002686">
    <property type="entry name" value="Transposase_17"/>
</dbReference>
<proteinExistence type="predicted"/>
<sequence length="240" mass="28063">MSRQPRIDLPGIPQHIVQRGNDRQPCFFTDVDYIRYLQDLRDIARREHCSIHAYVLMTNHVHLLLTPMASGHVARLMQSLGRGYVRHVNDRYRRTGTLWEGRYKSCPVMDDDYLLRCQRYIELNPLRARMVDDPARYRWSSHRGNTTPPADPLITPHRAWLDLGADMPTRHRAWRALVRDTVDPGETDDIRLHLQRQHLYGPDRFRKAIEAQLGRAVGPRKIGRPWRDPVALAEKGESLL</sequence>
<dbReference type="SMART" id="SM01321">
    <property type="entry name" value="Y1_Tnp"/>
    <property type="match status" value="1"/>
</dbReference>
<dbReference type="RefSeq" id="WP_280599326.1">
    <property type="nucleotide sequence ID" value="NZ_JARXRN010000016.1"/>
</dbReference>
<keyword evidence="3" id="KW-1185">Reference proteome</keyword>
<dbReference type="EMBL" id="JARXRN010000016">
    <property type="protein sequence ID" value="MDH5829260.1"/>
    <property type="molecule type" value="Genomic_DNA"/>
</dbReference>
<protein>
    <submittedName>
        <fullName evidence="2">Transposase</fullName>
    </submittedName>
</protein>
<accession>A0ABT6JFK8</accession>
<dbReference type="Proteomes" id="UP001156831">
    <property type="component" value="Unassembled WGS sequence"/>
</dbReference>
<organism evidence="2 3">
    <name type="scientific">Luteimonas rhizosphaericola</name>
    <dbReference type="NCBI Taxonomy" id="3042024"/>
    <lineage>
        <taxon>Bacteria</taxon>
        <taxon>Pseudomonadati</taxon>
        <taxon>Pseudomonadota</taxon>
        <taxon>Gammaproteobacteria</taxon>
        <taxon>Lysobacterales</taxon>
        <taxon>Lysobacteraceae</taxon>
        <taxon>Luteimonas</taxon>
    </lineage>
</organism>
<gene>
    <name evidence="2" type="ORF">QFW80_01830</name>
</gene>
<name>A0ABT6JFK8_9GAMM</name>
<dbReference type="InterPro" id="IPR036515">
    <property type="entry name" value="Transposase_17_sf"/>
</dbReference>
<evidence type="ECO:0000259" key="1">
    <source>
        <dbReference type="SMART" id="SM01321"/>
    </source>
</evidence>
<dbReference type="PANTHER" id="PTHR34322:SF2">
    <property type="entry name" value="TRANSPOSASE IS200-LIKE DOMAIN-CONTAINING PROTEIN"/>
    <property type="match status" value="1"/>
</dbReference>
<dbReference type="PANTHER" id="PTHR34322">
    <property type="entry name" value="TRANSPOSASE, Y1_TNP DOMAIN-CONTAINING"/>
    <property type="match status" value="1"/>
</dbReference>
<evidence type="ECO:0000313" key="3">
    <source>
        <dbReference type="Proteomes" id="UP001156831"/>
    </source>
</evidence>
<reference evidence="2 3" key="1">
    <citation type="submission" date="2023-04" db="EMBL/GenBank/DDBJ databases">
        <title>Luteimonas sp. M1R5S18.</title>
        <authorList>
            <person name="Sun J.-Q."/>
        </authorList>
    </citation>
    <scope>NUCLEOTIDE SEQUENCE [LARGE SCALE GENOMIC DNA]</scope>
    <source>
        <strain evidence="2 3">M1R5S18</strain>
    </source>
</reference>
<evidence type="ECO:0000313" key="2">
    <source>
        <dbReference type="EMBL" id="MDH5829260.1"/>
    </source>
</evidence>
<feature type="domain" description="Transposase IS200-like" evidence="1">
    <location>
        <begin position="9"/>
        <end position="124"/>
    </location>
</feature>
<dbReference type="SUPFAM" id="SSF143422">
    <property type="entry name" value="Transposase IS200-like"/>
    <property type="match status" value="1"/>
</dbReference>
<dbReference type="Gene3D" id="3.30.70.1290">
    <property type="entry name" value="Transposase IS200-like"/>
    <property type="match status" value="1"/>
</dbReference>